<dbReference type="EMBL" id="LCKT01000040">
    <property type="protein sequence ID" value="KKU03578.1"/>
    <property type="molecule type" value="Genomic_DNA"/>
</dbReference>
<evidence type="ECO:0000313" key="2">
    <source>
        <dbReference type="Proteomes" id="UP000034696"/>
    </source>
</evidence>
<dbReference type="Proteomes" id="UP000034696">
    <property type="component" value="Unassembled WGS sequence"/>
</dbReference>
<gene>
    <name evidence="1" type="ORF">UX06_C0040G0003</name>
</gene>
<organism evidence="1 2">
    <name type="scientific">Candidatus Giovannonibacteria bacterium GW2011_GWA2_45_21</name>
    <dbReference type="NCBI Taxonomy" id="1618649"/>
    <lineage>
        <taxon>Bacteria</taxon>
        <taxon>Candidatus Giovannoniibacteriota</taxon>
    </lineage>
</organism>
<evidence type="ECO:0000313" key="1">
    <source>
        <dbReference type="EMBL" id="KKU03578.1"/>
    </source>
</evidence>
<proteinExistence type="predicted"/>
<comment type="caution">
    <text evidence="1">The sequence shown here is derived from an EMBL/GenBank/DDBJ whole genome shotgun (WGS) entry which is preliminary data.</text>
</comment>
<dbReference type="PATRIC" id="fig|1618649.3.peg.600"/>
<protein>
    <submittedName>
        <fullName evidence="1">Uncharacterized protein</fullName>
    </submittedName>
</protein>
<sequence>MNYFSGNVGIGTTAPGYKLDVQGGQINASGGLCMAGNCKTSWAEVVSGGITGSGTANTIPLWSSGSALTDSIMTQNGLGDNITVAGSITASAFRDSENSNYYINPAGTTSALLAGNVGIGTTAPGYKLDVTGSVNATGGLYWNGNPVARSGDNISIFTNDSGYITDGNTGWNNSYGYITSESDPQVGALTSNKWCTSDGSQVNCTSDTPSAGVTSINSKTGAVNIIAGTGGITVDNTISNTIKISSTFSESDTLDSVTDRGNSTYNPIIVSRMYDYQNTYYEVNPAYISYMNKIQLNDTLNILAPVDTDGNWIWTSTANASNSGDGWVYATQNVSLDSVRPILGIRISGYSDDGGTCVAVVVNYFAGGITNNAEFDDLDLFNGGQITATYDSTGNGNMITRNFIFDQLVSGRDLGGQLYYQDNYAHNKSAGLNYIPPNKTLYLYGTAYGDPGSESINCSVDVLYGNI</sequence>
<reference evidence="1 2" key="1">
    <citation type="journal article" date="2015" name="Nature">
        <title>rRNA introns, odd ribosomes, and small enigmatic genomes across a large radiation of phyla.</title>
        <authorList>
            <person name="Brown C.T."/>
            <person name="Hug L.A."/>
            <person name="Thomas B.C."/>
            <person name="Sharon I."/>
            <person name="Castelle C.J."/>
            <person name="Singh A."/>
            <person name="Wilkins M.J."/>
            <person name="Williams K.H."/>
            <person name="Banfield J.F."/>
        </authorList>
    </citation>
    <scope>NUCLEOTIDE SEQUENCE [LARGE SCALE GENOMIC DNA]</scope>
</reference>
<accession>A0A0G1PDS9</accession>
<name>A0A0G1PDS9_9BACT</name>
<dbReference type="AlphaFoldDB" id="A0A0G1PDS9"/>